<proteinExistence type="predicted"/>
<dbReference type="AlphaFoldDB" id="D1W3E6"/>
<gene>
    <name evidence="1" type="ORF">HMPREF0650_1689</name>
</gene>
<dbReference type="EMBL" id="ADEG01000022">
    <property type="protein sequence ID" value="EFA92964.1"/>
    <property type="molecule type" value="Genomic_DNA"/>
</dbReference>
<keyword evidence="2" id="KW-1185">Reference proteome</keyword>
<evidence type="ECO:0000313" key="1">
    <source>
        <dbReference type="EMBL" id="EFA92964.1"/>
    </source>
</evidence>
<dbReference type="STRING" id="679190.HMPREF0650_1689"/>
<accession>D1W3E6</accession>
<reference evidence="1 2" key="1">
    <citation type="submission" date="2009-12" db="EMBL/GenBank/DDBJ databases">
        <title>Genome Sequence of Prevotella buccalis ATCC 35310.</title>
        <authorList>
            <person name="Durkin A.S."/>
            <person name="Madupu R."/>
            <person name="Torralba M."/>
            <person name="Methe B."/>
            <person name="Sutton G."/>
            <person name="Strausberg R.L."/>
            <person name="Nelson K.E."/>
        </authorList>
    </citation>
    <scope>NUCLEOTIDE SEQUENCE [LARGE SCALE GENOMIC DNA]</scope>
    <source>
        <strain evidence="1 2">ATCC 35310</strain>
    </source>
</reference>
<name>D1W3E6_9BACT</name>
<organism evidence="1 2">
    <name type="scientific">Hoylesella buccalis ATCC 35310</name>
    <dbReference type="NCBI Taxonomy" id="679190"/>
    <lineage>
        <taxon>Bacteria</taxon>
        <taxon>Pseudomonadati</taxon>
        <taxon>Bacteroidota</taxon>
        <taxon>Bacteroidia</taxon>
        <taxon>Bacteroidales</taxon>
        <taxon>Prevotellaceae</taxon>
        <taxon>Hoylesella</taxon>
    </lineage>
</organism>
<comment type="caution">
    <text evidence="1">The sequence shown here is derived from an EMBL/GenBank/DDBJ whole genome shotgun (WGS) entry which is preliminary data.</text>
</comment>
<dbReference type="Proteomes" id="UP000005283">
    <property type="component" value="Unassembled WGS sequence"/>
</dbReference>
<sequence>MPNTVFSTIEFSVFTRSVFCFHPFDFLFSSVEPFVFIRSVC</sequence>
<evidence type="ECO:0000313" key="2">
    <source>
        <dbReference type="Proteomes" id="UP000005283"/>
    </source>
</evidence>
<protein>
    <submittedName>
        <fullName evidence="1">Uncharacterized protein</fullName>
    </submittedName>
</protein>